<dbReference type="GO" id="GO:0004399">
    <property type="term" value="F:histidinol dehydrogenase activity"/>
    <property type="evidence" value="ECO:0007669"/>
    <property type="project" value="UniProtKB-UniRule"/>
</dbReference>
<dbReference type="SUPFAM" id="SSF53720">
    <property type="entry name" value="ALDH-like"/>
    <property type="match status" value="1"/>
</dbReference>
<dbReference type="InterPro" id="IPR012131">
    <property type="entry name" value="Hstdl_DH"/>
</dbReference>
<dbReference type="NCBIfam" id="TIGR00069">
    <property type="entry name" value="hisD"/>
    <property type="match status" value="1"/>
</dbReference>
<feature type="binding site" evidence="5 9">
    <location>
        <position position="352"/>
    </location>
    <ligand>
        <name>substrate</name>
    </ligand>
</feature>
<evidence type="ECO:0000256" key="7">
    <source>
        <dbReference type="PIRSR" id="PIRSR000099-1"/>
    </source>
</evidence>
<name>A0A1I2U1B9_9BACL</name>
<dbReference type="PANTHER" id="PTHR21256:SF2">
    <property type="entry name" value="HISTIDINE BIOSYNTHESIS TRIFUNCTIONAL PROTEIN"/>
    <property type="match status" value="1"/>
</dbReference>
<evidence type="ECO:0000256" key="9">
    <source>
        <dbReference type="PIRSR" id="PIRSR000099-3"/>
    </source>
</evidence>
<dbReference type="FunFam" id="3.40.50.1980:FF:000026">
    <property type="entry name" value="Histidinol dehydrogenase"/>
    <property type="match status" value="1"/>
</dbReference>
<dbReference type="EC" id="1.1.1.23" evidence="5"/>
<keyword evidence="3 5" id="KW-0862">Zinc</keyword>
<comment type="function">
    <text evidence="5">Catalyzes the sequential NAD-dependent oxidations of L-histidinol to L-histidinaldehyde and then to L-histidine.</text>
</comment>
<organism evidence="12 13">
    <name type="scientific">Sporolactobacillus nakayamae</name>
    <dbReference type="NCBI Taxonomy" id="269670"/>
    <lineage>
        <taxon>Bacteria</taxon>
        <taxon>Bacillati</taxon>
        <taxon>Bacillota</taxon>
        <taxon>Bacilli</taxon>
        <taxon>Bacillales</taxon>
        <taxon>Sporolactobacillaceae</taxon>
        <taxon>Sporolactobacillus</taxon>
    </lineage>
</organism>
<feature type="binding site" evidence="5 9">
    <location>
        <position position="228"/>
    </location>
    <ligand>
        <name>substrate</name>
    </ligand>
</feature>
<keyword evidence="5" id="KW-0028">Amino-acid biosynthesis</keyword>
<dbReference type="Proteomes" id="UP000198752">
    <property type="component" value="Unassembled WGS sequence"/>
</dbReference>
<feature type="binding site" evidence="5 9">
    <location>
        <position position="411"/>
    </location>
    <ligand>
        <name>substrate</name>
    </ligand>
</feature>
<keyword evidence="5" id="KW-0368">Histidine biosynthesis</keyword>
<evidence type="ECO:0000256" key="3">
    <source>
        <dbReference type="ARBA" id="ARBA00022833"/>
    </source>
</evidence>
<evidence type="ECO:0000256" key="2">
    <source>
        <dbReference type="ARBA" id="ARBA00022723"/>
    </source>
</evidence>
<evidence type="ECO:0000256" key="11">
    <source>
        <dbReference type="RuleBase" id="RU004175"/>
    </source>
</evidence>
<dbReference type="OrthoDB" id="9805269at2"/>
<evidence type="ECO:0000256" key="5">
    <source>
        <dbReference type="HAMAP-Rule" id="MF_01024"/>
    </source>
</evidence>
<evidence type="ECO:0000313" key="13">
    <source>
        <dbReference type="Proteomes" id="UP000198752"/>
    </source>
</evidence>
<keyword evidence="2 5" id="KW-0479">Metal-binding</keyword>
<feature type="binding site" evidence="5 9">
    <location>
        <position position="253"/>
    </location>
    <ligand>
        <name>substrate</name>
    </ligand>
</feature>
<feature type="binding site" evidence="5 9">
    <location>
        <position position="319"/>
    </location>
    <ligand>
        <name>substrate</name>
    </ligand>
</feature>
<dbReference type="Gene3D" id="1.20.5.1300">
    <property type="match status" value="1"/>
</dbReference>
<dbReference type="GO" id="GO:0051287">
    <property type="term" value="F:NAD binding"/>
    <property type="evidence" value="ECO:0007669"/>
    <property type="project" value="InterPro"/>
</dbReference>
<dbReference type="PIRSF" id="PIRSF000099">
    <property type="entry name" value="Histidinol_dh"/>
    <property type="match status" value="1"/>
</dbReference>
<feature type="active site" description="Proton acceptor" evidence="5 7">
    <location>
        <position position="319"/>
    </location>
</feature>
<evidence type="ECO:0000256" key="8">
    <source>
        <dbReference type="PIRSR" id="PIRSR000099-2"/>
    </source>
</evidence>
<dbReference type="UniPathway" id="UPA00031">
    <property type="reaction ID" value="UER00014"/>
</dbReference>
<dbReference type="Gene3D" id="3.40.50.1980">
    <property type="entry name" value="Nitrogenase molybdenum iron protein domain"/>
    <property type="match status" value="2"/>
</dbReference>
<evidence type="ECO:0000256" key="10">
    <source>
        <dbReference type="PIRSR" id="PIRSR000099-4"/>
    </source>
</evidence>
<dbReference type="GO" id="GO:0000105">
    <property type="term" value="P:L-histidine biosynthetic process"/>
    <property type="evidence" value="ECO:0007669"/>
    <property type="project" value="UniProtKB-UniRule"/>
</dbReference>
<feature type="binding site" evidence="5 8">
    <location>
        <position position="182"/>
    </location>
    <ligand>
        <name>NAD(+)</name>
        <dbReference type="ChEBI" id="CHEBI:57540"/>
    </ligand>
</feature>
<feature type="binding site" evidence="5 8">
    <location>
        <position position="205"/>
    </location>
    <ligand>
        <name>NAD(+)</name>
        <dbReference type="ChEBI" id="CHEBI:57540"/>
    </ligand>
</feature>
<dbReference type="FunFam" id="3.40.50.1980:FF:000001">
    <property type="entry name" value="Histidinol dehydrogenase"/>
    <property type="match status" value="1"/>
</dbReference>
<dbReference type="EMBL" id="FOOY01000018">
    <property type="protein sequence ID" value="SFG70229.1"/>
    <property type="molecule type" value="Genomic_DNA"/>
</dbReference>
<feature type="binding site" evidence="5 10">
    <location>
        <position position="411"/>
    </location>
    <ligand>
        <name>Zn(2+)</name>
        <dbReference type="ChEBI" id="CHEBI:29105"/>
    </ligand>
</feature>
<evidence type="ECO:0000313" key="12">
    <source>
        <dbReference type="EMBL" id="SFG70229.1"/>
    </source>
</evidence>
<dbReference type="PANTHER" id="PTHR21256">
    <property type="entry name" value="HISTIDINOL DEHYDROGENASE HDH"/>
    <property type="match status" value="1"/>
</dbReference>
<evidence type="ECO:0000256" key="4">
    <source>
        <dbReference type="ARBA" id="ARBA00023002"/>
    </source>
</evidence>
<feature type="active site" description="Proton acceptor" evidence="5 7">
    <location>
        <position position="318"/>
    </location>
</feature>
<dbReference type="HAMAP" id="MF_01024">
    <property type="entry name" value="HisD"/>
    <property type="match status" value="1"/>
</dbReference>
<comment type="cofactor">
    <cofactor evidence="5 10">
        <name>Zn(2+)</name>
        <dbReference type="ChEBI" id="CHEBI:29105"/>
    </cofactor>
    <text evidence="5 10">Binds 1 zinc ion per subunit.</text>
</comment>
<accession>A0A1I2U1B9</accession>
<comment type="catalytic activity">
    <reaction evidence="5">
        <text>L-histidinol + 2 NAD(+) + H2O = L-histidine + 2 NADH + 3 H(+)</text>
        <dbReference type="Rhea" id="RHEA:20641"/>
        <dbReference type="ChEBI" id="CHEBI:15377"/>
        <dbReference type="ChEBI" id="CHEBI:15378"/>
        <dbReference type="ChEBI" id="CHEBI:57540"/>
        <dbReference type="ChEBI" id="CHEBI:57595"/>
        <dbReference type="ChEBI" id="CHEBI:57699"/>
        <dbReference type="ChEBI" id="CHEBI:57945"/>
        <dbReference type="EC" id="1.1.1.23"/>
    </reaction>
</comment>
<feature type="binding site" evidence="5 9">
    <location>
        <position position="406"/>
    </location>
    <ligand>
        <name>substrate</name>
    </ligand>
</feature>
<sequence length="425" mass="45955">MKWIKKATEKTYERDQKLTELVSGIIDNVRTYGDQELIKLAEQFDHVSLESVKVSKETVKEAYKKVDSKTIDALNFAAKNIRFYAENQYKCLKTMEISSPVPGVTLGHRLIPVERCGAYIPGGRYPLPSSALMSVITAKIAGVKSVAACCPPAKDYGTIHPAVLVAMDIAGADEIYAVGGAQAIAALAYGTDTVPKVNLIVGPGNRFVTEAKRQVLGDVGIDSLAGPSEVLILADEASNPDFVAIDLLAQAEHDPNTKTILVCTDREMIEAVQQSLEKYSGELVTNKIANQSWKDNGQIILADHLEEAIAIANRIAPEHLEVQTKNPKEVGDQLINFGSLFIGSHAPVAFGDYVSGTNHILPTMGTAKYSNGVWVGTFIKTSFYQEITEEGCLNLSEACMQLAQVEGLHAHGKSVAVRVNALNNN</sequence>
<feature type="binding site" evidence="5 10">
    <location>
        <position position="352"/>
    </location>
    <ligand>
        <name>Zn(2+)</name>
        <dbReference type="ChEBI" id="CHEBI:29105"/>
    </ligand>
</feature>
<dbReference type="GO" id="GO:0008270">
    <property type="term" value="F:zinc ion binding"/>
    <property type="evidence" value="ECO:0007669"/>
    <property type="project" value="UniProtKB-UniRule"/>
</dbReference>
<dbReference type="InterPro" id="IPR022695">
    <property type="entry name" value="Histidinol_DH_monofunct"/>
</dbReference>
<dbReference type="CDD" id="cd06572">
    <property type="entry name" value="Histidinol_dh"/>
    <property type="match status" value="1"/>
</dbReference>
<dbReference type="GO" id="GO:0005737">
    <property type="term" value="C:cytoplasm"/>
    <property type="evidence" value="ECO:0007669"/>
    <property type="project" value="TreeGrafter"/>
</dbReference>
<protein>
    <recommendedName>
        <fullName evidence="5">Histidinol dehydrogenase</fullName>
        <shortName evidence="5">HDH</shortName>
        <ecNumber evidence="5">1.1.1.23</ecNumber>
    </recommendedName>
</protein>
<keyword evidence="13" id="KW-1185">Reference proteome</keyword>
<dbReference type="Pfam" id="PF00815">
    <property type="entry name" value="Histidinol_dh"/>
    <property type="match status" value="1"/>
</dbReference>
<proteinExistence type="inferred from homology"/>
<feature type="binding site" evidence="5 8">
    <location>
        <position position="119"/>
    </location>
    <ligand>
        <name>NAD(+)</name>
        <dbReference type="ChEBI" id="CHEBI:57540"/>
    </ligand>
</feature>
<reference evidence="13" key="1">
    <citation type="submission" date="2016-10" db="EMBL/GenBank/DDBJ databases">
        <authorList>
            <person name="Varghese N."/>
            <person name="Submissions S."/>
        </authorList>
    </citation>
    <scope>NUCLEOTIDE SEQUENCE [LARGE SCALE GENOMIC DNA]</scope>
    <source>
        <strain evidence="13">ATCC 700379</strain>
    </source>
</reference>
<keyword evidence="4 5" id="KW-0560">Oxidoreductase</keyword>
<comment type="similarity">
    <text evidence="1 5 6 11">Belongs to the histidinol dehydrogenase family.</text>
</comment>
<dbReference type="AlphaFoldDB" id="A0A1I2U1B9"/>
<feature type="binding site" evidence="5 10">
    <location>
        <position position="253"/>
    </location>
    <ligand>
        <name>Zn(2+)</name>
        <dbReference type="ChEBI" id="CHEBI:29105"/>
    </ligand>
</feature>
<evidence type="ECO:0000256" key="1">
    <source>
        <dbReference type="ARBA" id="ARBA00010178"/>
    </source>
</evidence>
<dbReference type="STRING" id="269670.SAMN02982927_02486"/>
<feature type="binding site" evidence="5 10">
    <location>
        <position position="250"/>
    </location>
    <ligand>
        <name>Zn(2+)</name>
        <dbReference type="ChEBI" id="CHEBI:29105"/>
    </ligand>
</feature>
<keyword evidence="5 8" id="KW-0520">NAD</keyword>
<dbReference type="PRINTS" id="PR00083">
    <property type="entry name" value="HOLDHDRGNASE"/>
</dbReference>
<dbReference type="InterPro" id="IPR016161">
    <property type="entry name" value="Ald_DH/histidinol_DH"/>
</dbReference>
<gene>
    <name evidence="5" type="primary">hisD</name>
    <name evidence="12" type="ORF">SAMN02982927_02486</name>
</gene>
<feature type="binding site" evidence="5 9">
    <location>
        <position position="250"/>
    </location>
    <ligand>
        <name>substrate</name>
    </ligand>
</feature>
<comment type="pathway">
    <text evidence="5">Amino-acid biosynthesis; L-histidine biosynthesis; L-histidine from 5-phospho-alpha-D-ribose 1-diphosphate: step 9/9.</text>
</comment>
<evidence type="ECO:0000256" key="6">
    <source>
        <dbReference type="PIRNR" id="PIRNR000099"/>
    </source>
</evidence>
<dbReference type="RefSeq" id="WP_093673537.1">
    <property type="nucleotide sequence ID" value="NZ_FOOY01000018.1"/>
</dbReference>